<comment type="caution">
    <text evidence="1">The sequence shown here is derived from an EMBL/GenBank/DDBJ whole genome shotgun (WGS) entry which is preliminary data.</text>
</comment>
<evidence type="ECO:0000313" key="2">
    <source>
        <dbReference type="Proteomes" id="UP001596549"/>
    </source>
</evidence>
<dbReference type="RefSeq" id="WP_379749213.1">
    <property type="nucleotide sequence ID" value="NZ_JBHTCP010000016.1"/>
</dbReference>
<organism evidence="1 2">
    <name type="scientific">Fictibacillus iocasae</name>
    <dbReference type="NCBI Taxonomy" id="2715437"/>
    <lineage>
        <taxon>Bacteria</taxon>
        <taxon>Bacillati</taxon>
        <taxon>Bacillota</taxon>
        <taxon>Bacilli</taxon>
        <taxon>Bacillales</taxon>
        <taxon>Fictibacillaceae</taxon>
        <taxon>Fictibacillus</taxon>
    </lineage>
</organism>
<gene>
    <name evidence="1" type="ORF">ACFQPF_10090</name>
</gene>
<accession>A0ABW2NTR7</accession>
<sequence length="163" mass="18320">MEFILYLKGNVAHPLTIDPSVWIFDERKILVSDIGRLNGLEDADTLYLKDVSSHWDREITKGAELPSDKAKESGMTKKEYLLQNSFAMPLAPFIKNAEPAERARAVIIQGKDQTETISLDDAARCYLAFSENGKPLKEDGPIHVYFPDSSKPPMKHIIGFEIV</sequence>
<proteinExistence type="predicted"/>
<protein>
    <submittedName>
        <fullName evidence="1">Peptidyl-prolyl cis-trans isomerase</fullName>
    </submittedName>
</protein>
<keyword evidence="2" id="KW-1185">Reference proteome</keyword>
<name>A0ABW2NTR7_9BACL</name>
<dbReference type="GO" id="GO:0016853">
    <property type="term" value="F:isomerase activity"/>
    <property type="evidence" value="ECO:0007669"/>
    <property type="project" value="UniProtKB-KW"/>
</dbReference>
<evidence type="ECO:0000313" key="1">
    <source>
        <dbReference type="EMBL" id="MFC7372031.1"/>
    </source>
</evidence>
<dbReference type="EMBL" id="JBHTCP010000016">
    <property type="protein sequence ID" value="MFC7372031.1"/>
    <property type="molecule type" value="Genomic_DNA"/>
</dbReference>
<reference evidence="2" key="1">
    <citation type="journal article" date="2019" name="Int. J. Syst. Evol. Microbiol.">
        <title>The Global Catalogue of Microorganisms (GCM) 10K type strain sequencing project: providing services to taxonomists for standard genome sequencing and annotation.</title>
        <authorList>
            <consortium name="The Broad Institute Genomics Platform"/>
            <consortium name="The Broad Institute Genome Sequencing Center for Infectious Disease"/>
            <person name="Wu L."/>
            <person name="Ma J."/>
        </authorList>
    </citation>
    <scope>NUCLEOTIDE SEQUENCE [LARGE SCALE GENOMIC DNA]</scope>
    <source>
        <strain evidence="2">NBRC 106396</strain>
    </source>
</reference>
<keyword evidence="1" id="KW-0413">Isomerase</keyword>
<dbReference type="Proteomes" id="UP001596549">
    <property type="component" value="Unassembled WGS sequence"/>
</dbReference>